<proteinExistence type="predicted"/>
<gene>
    <name evidence="2" type="ORF">CYBJADRAFT_56507</name>
</gene>
<reference evidence="2 3" key="1">
    <citation type="journal article" date="2016" name="Proc. Natl. Acad. Sci. U.S.A.">
        <title>Comparative genomics of biotechnologically important yeasts.</title>
        <authorList>
            <person name="Riley R."/>
            <person name="Haridas S."/>
            <person name="Wolfe K.H."/>
            <person name="Lopes M.R."/>
            <person name="Hittinger C.T."/>
            <person name="Goeker M."/>
            <person name="Salamov A.A."/>
            <person name="Wisecaver J.H."/>
            <person name="Long T.M."/>
            <person name="Calvey C.H."/>
            <person name="Aerts A.L."/>
            <person name="Barry K.W."/>
            <person name="Choi C."/>
            <person name="Clum A."/>
            <person name="Coughlan A.Y."/>
            <person name="Deshpande S."/>
            <person name="Douglass A.P."/>
            <person name="Hanson S.J."/>
            <person name="Klenk H.-P."/>
            <person name="LaButti K.M."/>
            <person name="Lapidus A."/>
            <person name="Lindquist E.A."/>
            <person name="Lipzen A.M."/>
            <person name="Meier-Kolthoff J.P."/>
            <person name="Ohm R.A."/>
            <person name="Otillar R.P."/>
            <person name="Pangilinan J.L."/>
            <person name="Peng Y."/>
            <person name="Rokas A."/>
            <person name="Rosa C.A."/>
            <person name="Scheuner C."/>
            <person name="Sibirny A.A."/>
            <person name="Slot J.C."/>
            <person name="Stielow J.B."/>
            <person name="Sun H."/>
            <person name="Kurtzman C.P."/>
            <person name="Blackwell M."/>
            <person name="Grigoriev I.V."/>
            <person name="Jeffries T.W."/>
        </authorList>
    </citation>
    <scope>NUCLEOTIDE SEQUENCE [LARGE SCALE GENOMIC DNA]</scope>
    <source>
        <strain evidence="3">ATCC 18201 / CBS 1600 / BCRC 20928 / JCM 3617 / NBRC 0987 / NRRL Y-1542</strain>
    </source>
</reference>
<dbReference type="RefSeq" id="XP_020067801.1">
    <property type="nucleotide sequence ID" value="XM_020217789.1"/>
</dbReference>
<evidence type="ECO:0000313" key="2">
    <source>
        <dbReference type="EMBL" id="ODV70762.1"/>
    </source>
</evidence>
<protein>
    <submittedName>
        <fullName evidence="2">Uncharacterized protein</fullName>
    </submittedName>
</protein>
<dbReference type="GeneID" id="30992185"/>
<keyword evidence="3" id="KW-1185">Reference proteome</keyword>
<accession>A0A1E4RU14</accession>
<dbReference type="Proteomes" id="UP000094389">
    <property type="component" value="Unassembled WGS sequence"/>
</dbReference>
<feature type="compositionally biased region" description="Polar residues" evidence="1">
    <location>
        <begin position="28"/>
        <end position="45"/>
    </location>
</feature>
<feature type="compositionally biased region" description="Basic and acidic residues" evidence="1">
    <location>
        <begin position="17"/>
        <end position="27"/>
    </location>
</feature>
<dbReference type="AlphaFoldDB" id="A0A1E4RU14"/>
<sequence length="90" mass="10374">MTQNQYSFIHRIKNITEECPRTKDQAKETSTANPEPQRQAQTNGEQDTEPRNLQVLSENTHSEITDVLQQPLLPEAELDNGTLTDRIRDR</sequence>
<dbReference type="EMBL" id="KV453950">
    <property type="protein sequence ID" value="ODV70762.1"/>
    <property type="molecule type" value="Genomic_DNA"/>
</dbReference>
<name>A0A1E4RU14_CYBJN</name>
<evidence type="ECO:0000313" key="3">
    <source>
        <dbReference type="Proteomes" id="UP000094389"/>
    </source>
</evidence>
<feature type="region of interest" description="Disordered" evidence="1">
    <location>
        <begin position="17"/>
        <end position="90"/>
    </location>
</feature>
<evidence type="ECO:0000256" key="1">
    <source>
        <dbReference type="SAM" id="MobiDB-lite"/>
    </source>
</evidence>
<organism evidence="2 3">
    <name type="scientific">Cyberlindnera jadinii (strain ATCC 18201 / CBS 1600 / BCRC 20928 / JCM 3617 / NBRC 0987 / NRRL Y-1542)</name>
    <name type="common">Torula yeast</name>
    <name type="synonym">Candida utilis</name>
    <dbReference type="NCBI Taxonomy" id="983966"/>
    <lineage>
        <taxon>Eukaryota</taxon>
        <taxon>Fungi</taxon>
        <taxon>Dikarya</taxon>
        <taxon>Ascomycota</taxon>
        <taxon>Saccharomycotina</taxon>
        <taxon>Saccharomycetes</taxon>
        <taxon>Phaffomycetales</taxon>
        <taxon>Phaffomycetaceae</taxon>
        <taxon>Cyberlindnera</taxon>
    </lineage>
</organism>